<gene>
    <name evidence="1" type="ORF">D0Z00_000085</name>
</gene>
<keyword evidence="2" id="KW-1185">Reference proteome</keyword>
<organism evidence="1 2">
    <name type="scientific">Geotrichum galactomycetum</name>
    <dbReference type="NCBI Taxonomy" id="27317"/>
    <lineage>
        <taxon>Eukaryota</taxon>
        <taxon>Fungi</taxon>
        <taxon>Dikarya</taxon>
        <taxon>Ascomycota</taxon>
        <taxon>Saccharomycotina</taxon>
        <taxon>Dipodascomycetes</taxon>
        <taxon>Dipodascales</taxon>
        <taxon>Dipodascaceae</taxon>
        <taxon>Geotrichum</taxon>
    </lineage>
</organism>
<dbReference type="EMBL" id="QVQA01000001">
    <property type="protein sequence ID" value="KAF5103107.1"/>
    <property type="molecule type" value="Genomic_DNA"/>
</dbReference>
<name>A0ACB6VAV0_9ASCO</name>
<evidence type="ECO:0000313" key="1">
    <source>
        <dbReference type="EMBL" id="KAF5103107.1"/>
    </source>
</evidence>
<evidence type="ECO:0000313" key="2">
    <source>
        <dbReference type="Proteomes" id="UP000744676"/>
    </source>
</evidence>
<accession>A0ACB6VAV0</accession>
<reference evidence="1 2" key="1">
    <citation type="journal article" date="2020" name="Front. Microbiol.">
        <title>Phenotypic and Genetic Characterization of the Cheese Ripening Yeast Geotrichum candidum.</title>
        <authorList>
            <person name="Perkins V."/>
            <person name="Vignola S."/>
            <person name="Lessard M.H."/>
            <person name="Plante P.L."/>
            <person name="Corbeil J."/>
            <person name="Dugat-Bony E."/>
            <person name="Frenette M."/>
            <person name="Labrie S."/>
        </authorList>
    </citation>
    <scope>NUCLEOTIDE SEQUENCE [LARGE SCALE GENOMIC DNA]</scope>
    <source>
        <strain evidence="1 2">LMA-1147</strain>
    </source>
</reference>
<proteinExistence type="predicted"/>
<sequence>MSEIPFTRVEGKQVIHSSPWPADEHTYFRGNVAKFMIESELLNSDPDYPIFIDALDSRNRVLARDIPVLTRKLATVLNRRYGVSFDDTVCIFAQNSIYVPLTMYGILATGGVVSPANISYLPHELAHQLEVSHARLIITTKELLANAQAALTANPKANLHVTTIVVIDDLLDEARAETFEMEPVDLPGDLAKTKHALYCFSSGTSGLPKGVVSTHYNLTSNTFQQLSVGDKYNKDNRFGCFLPMSHIYGFSAFVLTIPRQGATTVLFPKFEFELVLKSISEHRINILHIVPPIAVLLAKSPLVDSYPEVSKHLELLLSGAAPLSQSLATAVEKRINCKVVQGYGLTETSPTTHAYTFDEANYNISGIGWLCPNMEARLVDNDGHDVRTLETPGELYMRGPNVFPGYLRNPEATAASFDGTWFKTGDVAQVDKNGGWKIVDRVKELIKSRGFQVAPAELEGILLTHPDVADAAVTAVTAEDEGTEYPRAFVVLKPGAAADPLGVLDWINGKVARHKKLYGGIVVVPEVPKSPSGKILRRLLKTIKVDKVYGYPNESARL</sequence>
<comment type="caution">
    <text evidence="1">The sequence shown here is derived from an EMBL/GenBank/DDBJ whole genome shotgun (WGS) entry which is preliminary data.</text>
</comment>
<dbReference type="Proteomes" id="UP000744676">
    <property type="component" value="Unassembled WGS sequence"/>
</dbReference>
<protein>
    <submittedName>
        <fullName evidence="1">Uncharacterized protein</fullName>
    </submittedName>
</protein>